<dbReference type="EnsemblPlants" id="HORVU.MOREX.r3.5HG0439000.1">
    <property type="protein sequence ID" value="HORVU.MOREX.r3.5HG0439000.1.CDS1"/>
    <property type="gene ID" value="HORVU.MOREX.r3.5HG0439000"/>
</dbReference>
<evidence type="ECO:0000259" key="1">
    <source>
        <dbReference type="Pfam" id="PF07859"/>
    </source>
</evidence>
<reference evidence="2" key="3">
    <citation type="submission" date="2022-01" db="UniProtKB">
        <authorList>
            <consortium name="EnsemblPlants"/>
        </authorList>
    </citation>
    <scope>IDENTIFICATION</scope>
    <source>
        <strain evidence="2">subsp. vulgare</strain>
    </source>
</reference>
<dbReference type="Gramene" id="HORVU.MOREX.r3.5HG0439000.1">
    <property type="protein sequence ID" value="HORVU.MOREX.r3.5HG0439000.1.CDS1"/>
    <property type="gene ID" value="HORVU.MOREX.r3.5HG0439000"/>
</dbReference>
<dbReference type="InterPro" id="IPR013094">
    <property type="entry name" value="AB_hydrolase_3"/>
</dbReference>
<keyword evidence="3" id="KW-1185">Reference proteome</keyword>
<dbReference type="PANTHER" id="PTHR23024">
    <property type="entry name" value="ARYLACETAMIDE DEACETYLASE"/>
    <property type="match status" value="1"/>
</dbReference>
<dbReference type="GO" id="GO:0016787">
    <property type="term" value="F:hydrolase activity"/>
    <property type="evidence" value="ECO:0007669"/>
    <property type="project" value="InterPro"/>
</dbReference>
<dbReference type="Gramene" id="HORVU.MOREX.r2.5HG0363480.1">
    <property type="protein sequence ID" value="HORVU.MOREX.r2.5HG0363480.1.CDS.1"/>
    <property type="gene ID" value="HORVU.MOREX.r2.5HG0363480"/>
</dbReference>
<accession>A0A8I6Y7N5</accession>
<dbReference type="InterPro" id="IPR029058">
    <property type="entry name" value="AB_hydrolase_fold"/>
</dbReference>
<evidence type="ECO:0000313" key="3">
    <source>
        <dbReference type="Proteomes" id="UP000011116"/>
    </source>
</evidence>
<dbReference type="InterPro" id="IPR050466">
    <property type="entry name" value="Carboxylest/Gibb_receptor"/>
</dbReference>
<feature type="domain" description="Alpha/beta hydrolase fold-3" evidence="1">
    <location>
        <begin position="3"/>
        <end position="136"/>
    </location>
</feature>
<organism evidence="2 3">
    <name type="scientific">Hordeum vulgare subsp. vulgare</name>
    <name type="common">Domesticated barley</name>
    <dbReference type="NCBI Taxonomy" id="112509"/>
    <lineage>
        <taxon>Eukaryota</taxon>
        <taxon>Viridiplantae</taxon>
        <taxon>Streptophyta</taxon>
        <taxon>Embryophyta</taxon>
        <taxon>Tracheophyta</taxon>
        <taxon>Spermatophyta</taxon>
        <taxon>Magnoliopsida</taxon>
        <taxon>Liliopsida</taxon>
        <taxon>Poales</taxon>
        <taxon>Poaceae</taxon>
        <taxon>BOP clade</taxon>
        <taxon>Pooideae</taxon>
        <taxon>Triticodae</taxon>
        <taxon>Triticeae</taxon>
        <taxon>Hordeinae</taxon>
        <taxon>Hordeum</taxon>
    </lineage>
</organism>
<evidence type="ECO:0000313" key="2">
    <source>
        <dbReference type="EnsemblPlants" id="HORVU.MOREX.r3.5HG0439000.1.CDS1"/>
    </source>
</evidence>
<reference evidence="2" key="2">
    <citation type="submission" date="2020-10" db="EMBL/GenBank/DDBJ databases">
        <authorList>
            <person name="Scholz U."/>
            <person name="Mascher M."/>
            <person name="Fiebig A."/>
        </authorList>
    </citation>
    <scope>NUCLEOTIDE SEQUENCE [LARGE SCALE GENOMIC DNA]</scope>
    <source>
        <strain evidence="2">cv. Morex</strain>
    </source>
</reference>
<protein>
    <recommendedName>
        <fullName evidence="1">Alpha/beta hydrolase fold-3 domain-containing protein</fullName>
    </recommendedName>
</protein>
<proteinExistence type="predicted"/>
<dbReference type="SMR" id="A0A8I6Y7N5"/>
<sequence>MYNLVHHVAAGFNSAARGYRGPVWLAGAILLNPGFSRCTPSRSESAEVQVDPYMYYKMVGRFLALALPKGATRDHPYIWPVGDDAVAAALAVPPLLISVATLDTMRHRQVKYCNVMRRAGKDVEVALSPGVGHMFCLNQGAPGPADEDTAAHIAELVEAIACFVGRRHGYVARM</sequence>
<dbReference type="PANTHER" id="PTHR23024:SF661">
    <property type="entry name" value="ALPHA_BETA HYDROLASE FOLD-3 DOMAIN-CONTAINING PROTEIN"/>
    <property type="match status" value="1"/>
</dbReference>
<name>A0A8I6Y7N5_HORVV</name>
<dbReference type="SUPFAM" id="SSF53474">
    <property type="entry name" value="alpha/beta-Hydrolases"/>
    <property type="match status" value="1"/>
</dbReference>
<dbReference type="Pfam" id="PF07859">
    <property type="entry name" value="Abhydrolase_3"/>
    <property type="match status" value="1"/>
</dbReference>
<reference evidence="3" key="1">
    <citation type="journal article" date="2012" name="Nature">
        <title>A physical, genetic and functional sequence assembly of the barley genome.</title>
        <authorList>
            <consortium name="The International Barley Genome Sequencing Consortium"/>
            <person name="Mayer K.F."/>
            <person name="Waugh R."/>
            <person name="Brown J.W."/>
            <person name="Schulman A."/>
            <person name="Langridge P."/>
            <person name="Platzer M."/>
            <person name="Fincher G.B."/>
            <person name="Muehlbauer G.J."/>
            <person name="Sato K."/>
            <person name="Close T.J."/>
            <person name="Wise R.P."/>
            <person name="Stein N."/>
        </authorList>
    </citation>
    <scope>NUCLEOTIDE SEQUENCE [LARGE SCALE GENOMIC DNA]</scope>
    <source>
        <strain evidence="3">cv. Morex</strain>
    </source>
</reference>
<dbReference type="Gene3D" id="3.40.50.1820">
    <property type="entry name" value="alpha/beta hydrolase"/>
    <property type="match status" value="1"/>
</dbReference>
<dbReference type="AlphaFoldDB" id="A0A8I6Y7N5"/>
<dbReference type="Proteomes" id="UP000011116">
    <property type="component" value="Chromosome 5H"/>
</dbReference>